<evidence type="ECO:0000313" key="2">
    <source>
        <dbReference type="Proteomes" id="UP000217289"/>
    </source>
</evidence>
<dbReference type="AlphaFoldDB" id="A0A250I8Q6"/>
<name>A0A250I8Q6_9BACT</name>
<keyword evidence="2" id="KW-1185">Reference proteome</keyword>
<sequence length="76" mass="8410">MDQVTMSNELDAKAARERAKAIAEQRRAERRNRKRKCVVCGVEESDKAPLVAHPDGIGPACKDDLSCQARRASGMR</sequence>
<evidence type="ECO:0000313" key="1">
    <source>
        <dbReference type="EMBL" id="ATB28135.1"/>
    </source>
</evidence>
<proteinExistence type="predicted"/>
<reference evidence="1 2" key="1">
    <citation type="submission" date="2017-06" db="EMBL/GenBank/DDBJ databases">
        <authorList>
            <person name="Kim H.J."/>
            <person name="Triplett B.A."/>
        </authorList>
    </citation>
    <scope>NUCLEOTIDE SEQUENCE [LARGE SCALE GENOMIC DNA]</scope>
    <source>
        <strain evidence="1 2">DSM 14713</strain>
    </source>
</reference>
<dbReference type="KEGG" id="mbd:MEBOL_001581"/>
<accession>A0A250I8Q6</accession>
<organism evidence="1 2">
    <name type="scientific">Melittangium boletus DSM 14713</name>
    <dbReference type="NCBI Taxonomy" id="1294270"/>
    <lineage>
        <taxon>Bacteria</taxon>
        <taxon>Pseudomonadati</taxon>
        <taxon>Myxococcota</taxon>
        <taxon>Myxococcia</taxon>
        <taxon>Myxococcales</taxon>
        <taxon>Cystobacterineae</taxon>
        <taxon>Archangiaceae</taxon>
        <taxon>Melittangium</taxon>
    </lineage>
</organism>
<dbReference type="EMBL" id="CP022163">
    <property type="protein sequence ID" value="ATB28135.1"/>
    <property type="molecule type" value="Genomic_DNA"/>
</dbReference>
<gene>
    <name evidence="1" type="ORF">MEBOL_001581</name>
</gene>
<protein>
    <recommendedName>
        <fullName evidence="3">HNH endonuclease</fullName>
    </recommendedName>
</protein>
<dbReference type="Proteomes" id="UP000217289">
    <property type="component" value="Chromosome"/>
</dbReference>
<evidence type="ECO:0008006" key="3">
    <source>
        <dbReference type="Google" id="ProtNLM"/>
    </source>
</evidence>